<name>A0AAE5YHC2_9BACT</name>
<feature type="transmembrane region" description="Helical" evidence="2">
    <location>
        <begin position="6"/>
        <end position="23"/>
    </location>
</feature>
<sequence length="61" mass="7441">MEFLSWFVLILLLFIVFLLINRYEKKLKILYQNIEILKNECKKNSEDIEKNRILIEKIGLI</sequence>
<reference evidence="3 5" key="1">
    <citation type="submission" date="2019-02" db="EMBL/GenBank/DDBJ databases">
        <title>Use of ANI for Rapid Identification of Enteric Bacteria.</title>
        <authorList>
            <person name="Pruckler J."/>
            <person name="Lane C."/>
            <person name="Aubert R."/>
        </authorList>
    </citation>
    <scope>NUCLEOTIDE SEQUENCE [LARGE SCALE GENOMIC DNA]</scope>
    <source>
        <strain evidence="3 5">2014D-0083</strain>
    </source>
</reference>
<dbReference type="GeneID" id="66287822"/>
<accession>A0AAE5YHC2</accession>
<keyword evidence="1" id="KW-0175">Coiled coil</keyword>
<dbReference type="Proteomes" id="UP000321325">
    <property type="component" value="Unassembled WGS sequence"/>
</dbReference>
<dbReference type="EMBL" id="CP037746">
    <property type="protein sequence ID" value="QBL13232.1"/>
    <property type="molecule type" value="Genomic_DNA"/>
</dbReference>
<organism evidence="3 5">
    <name type="scientific">Campylobacter volucris</name>
    <dbReference type="NCBI Taxonomy" id="1031542"/>
    <lineage>
        <taxon>Bacteria</taxon>
        <taxon>Pseudomonadati</taxon>
        <taxon>Campylobacterota</taxon>
        <taxon>Epsilonproteobacteria</taxon>
        <taxon>Campylobacterales</taxon>
        <taxon>Campylobacteraceae</taxon>
        <taxon>Campylobacter</taxon>
    </lineage>
</organism>
<evidence type="ECO:0000313" key="5">
    <source>
        <dbReference type="Proteomes" id="UP000293421"/>
    </source>
</evidence>
<dbReference type="EMBL" id="VRMB01000004">
    <property type="protein sequence ID" value="TXK71284.1"/>
    <property type="molecule type" value="Genomic_DNA"/>
</dbReference>
<reference evidence="4 6" key="2">
    <citation type="submission" date="2019-08" db="EMBL/GenBank/DDBJ databases">
        <title>Rapid identification of Enteric Bacteria from Whole Genome Sequences (WGS) using Average Nucleotide Identity (ANI).</title>
        <authorList>
            <person name="Lane C."/>
        </authorList>
    </citation>
    <scope>NUCLEOTIDE SEQUENCE [LARGE SCALE GENOMIC DNA]</scope>
    <source>
        <strain evidence="4 6">2010D-8464</strain>
    </source>
</reference>
<keyword evidence="6" id="KW-1185">Reference proteome</keyword>
<evidence type="ECO:0000256" key="2">
    <source>
        <dbReference type="SAM" id="Phobius"/>
    </source>
</evidence>
<feature type="coiled-coil region" evidence="1">
    <location>
        <begin position="20"/>
        <end position="51"/>
    </location>
</feature>
<evidence type="ECO:0000256" key="1">
    <source>
        <dbReference type="SAM" id="Coils"/>
    </source>
</evidence>
<dbReference type="RefSeq" id="WP_039665835.1">
    <property type="nucleotide sequence ID" value="NZ_CP037746.1"/>
</dbReference>
<keyword evidence="2" id="KW-1133">Transmembrane helix</keyword>
<keyword evidence="2" id="KW-0812">Transmembrane</keyword>
<evidence type="ECO:0000313" key="4">
    <source>
        <dbReference type="EMBL" id="TXK71284.1"/>
    </source>
</evidence>
<evidence type="ECO:0000313" key="6">
    <source>
        <dbReference type="Proteomes" id="UP000321325"/>
    </source>
</evidence>
<gene>
    <name evidence="3" type="ORF">A9460_02380</name>
    <name evidence="4" type="ORF">FVD15_00120</name>
</gene>
<keyword evidence="2" id="KW-0472">Membrane</keyword>
<dbReference type="Proteomes" id="UP000293421">
    <property type="component" value="Chromosome"/>
</dbReference>
<dbReference type="AlphaFoldDB" id="A0AAE5YHC2"/>
<evidence type="ECO:0008006" key="7">
    <source>
        <dbReference type="Google" id="ProtNLM"/>
    </source>
</evidence>
<proteinExistence type="predicted"/>
<protein>
    <recommendedName>
        <fullName evidence="7">Flagellar biosynthesis protein</fullName>
    </recommendedName>
</protein>
<evidence type="ECO:0000313" key="3">
    <source>
        <dbReference type="EMBL" id="QBL13232.1"/>
    </source>
</evidence>